<keyword evidence="3" id="KW-0732">Signal</keyword>
<comment type="caution">
    <text evidence="5">The sequence shown here is derived from an EMBL/GenBank/DDBJ whole genome shotgun (WGS) entry which is preliminary data.</text>
</comment>
<reference evidence="5" key="2">
    <citation type="submission" date="2020-09" db="EMBL/GenBank/DDBJ databases">
        <authorList>
            <person name="Sun Q."/>
            <person name="Kim S."/>
        </authorList>
    </citation>
    <scope>NUCLEOTIDE SEQUENCE</scope>
    <source>
        <strain evidence="5">KCTC 12719</strain>
    </source>
</reference>
<feature type="chain" id="PRO_5037126116" evidence="3">
    <location>
        <begin position="23"/>
        <end position="468"/>
    </location>
</feature>
<keyword evidence="2" id="KW-0472">Membrane</keyword>
<dbReference type="AlphaFoldDB" id="A0A918S658"/>
<dbReference type="Pfam" id="PF00144">
    <property type="entry name" value="Beta-lactamase"/>
    <property type="match status" value="1"/>
</dbReference>
<keyword evidence="6" id="KW-1185">Reference proteome</keyword>
<dbReference type="EMBL" id="BMXB01000001">
    <property type="protein sequence ID" value="GHA22975.1"/>
    <property type="molecule type" value="Genomic_DNA"/>
</dbReference>
<dbReference type="InterPro" id="IPR050491">
    <property type="entry name" value="AmpC-like"/>
</dbReference>
<evidence type="ECO:0000256" key="2">
    <source>
        <dbReference type="ARBA" id="ARBA00023136"/>
    </source>
</evidence>
<name>A0A918S658_9FLAO</name>
<gene>
    <name evidence="5" type="primary">pbpE</name>
    <name evidence="5" type="ORF">GCM10007103_00040</name>
</gene>
<protein>
    <submittedName>
        <fullName evidence="5">Penicillin-binding protein 4</fullName>
    </submittedName>
</protein>
<evidence type="ECO:0000256" key="1">
    <source>
        <dbReference type="ARBA" id="ARBA00004370"/>
    </source>
</evidence>
<sequence length="468" mass="53611">MKTVLTTLVAFVLLVSSKQLYAQEFEIINNEKTLRLDSLYSELFKYGEFNGNVLIAENGKIIYRKNYGIANMVNKKALDENSLFYLASVSKPFTATAILLLAKEEKLSLSDDMTKYIPELSFYRGITIENLVHHTSGLPDYMSLMDKKWDKSKFASINDIINFLNQENPEVLFLPNEKWEYSNTGYLLLASIVERVSNKTYNEFLKENIFIPLDMNDTGVLFVHKDNLNFADLAIGYEKDSSGNFTKDIKLKYLDGNYGPGGIYSTINDLYKFDRGLKNNRIVNQNDKEKMFTSSKLNSGEKTGYGFGWFVENKDPSGKIVRHSGNWPGYKINFSRHLDSDKTIILLQNNANATGKMKSPTAETRNILYGLPVKKDVRLPTDLLQEISGVYITKEGKEDSIILRDNSLWIEMYQMQFELIPISQSKFKVEGFRPDVIYEFTKDKDGNIAKYRVQQLGTGVDRTAKRKK</sequence>
<feature type="domain" description="Beta-lactamase-related" evidence="4">
    <location>
        <begin position="51"/>
        <end position="352"/>
    </location>
</feature>
<feature type="signal peptide" evidence="3">
    <location>
        <begin position="1"/>
        <end position="22"/>
    </location>
</feature>
<organism evidence="5 6">
    <name type="scientific">Salinimicrobium marinum</name>
    <dbReference type="NCBI Taxonomy" id="680283"/>
    <lineage>
        <taxon>Bacteria</taxon>
        <taxon>Pseudomonadati</taxon>
        <taxon>Bacteroidota</taxon>
        <taxon>Flavobacteriia</taxon>
        <taxon>Flavobacteriales</taxon>
        <taxon>Flavobacteriaceae</taxon>
        <taxon>Salinimicrobium</taxon>
    </lineage>
</organism>
<evidence type="ECO:0000256" key="3">
    <source>
        <dbReference type="SAM" id="SignalP"/>
    </source>
</evidence>
<dbReference type="Gene3D" id="3.40.710.10">
    <property type="entry name" value="DD-peptidase/beta-lactamase superfamily"/>
    <property type="match status" value="1"/>
</dbReference>
<dbReference type="PANTHER" id="PTHR46825:SF11">
    <property type="entry name" value="PENICILLIN-BINDING PROTEIN 4"/>
    <property type="match status" value="1"/>
</dbReference>
<evidence type="ECO:0000259" key="4">
    <source>
        <dbReference type="Pfam" id="PF00144"/>
    </source>
</evidence>
<accession>A0A918S658</accession>
<dbReference type="PANTHER" id="PTHR46825">
    <property type="entry name" value="D-ALANYL-D-ALANINE-CARBOXYPEPTIDASE/ENDOPEPTIDASE AMPH"/>
    <property type="match status" value="1"/>
</dbReference>
<proteinExistence type="predicted"/>
<reference evidence="5" key="1">
    <citation type="journal article" date="2014" name="Int. J. Syst. Evol. Microbiol.">
        <title>Complete genome sequence of Corynebacterium casei LMG S-19264T (=DSM 44701T), isolated from a smear-ripened cheese.</title>
        <authorList>
            <consortium name="US DOE Joint Genome Institute (JGI-PGF)"/>
            <person name="Walter F."/>
            <person name="Albersmeier A."/>
            <person name="Kalinowski J."/>
            <person name="Ruckert C."/>
        </authorList>
    </citation>
    <scope>NUCLEOTIDE SEQUENCE</scope>
    <source>
        <strain evidence="5">KCTC 12719</strain>
    </source>
</reference>
<dbReference type="RefSeq" id="WP_189602574.1">
    <property type="nucleotide sequence ID" value="NZ_BMXB01000001.1"/>
</dbReference>
<dbReference type="GO" id="GO:0016020">
    <property type="term" value="C:membrane"/>
    <property type="evidence" value="ECO:0007669"/>
    <property type="project" value="UniProtKB-SubCell"/>
</dbReference>
<evidence type="ECO:0000313" key="6">
    <source>
        <dbReference type="Proteomes" id="UP000610456"/>
    </source>
</evidence>
<dbReference type="SUPFAM" id="SSF56601">
    <property type="entry name" value="beta-lactamase/transpeptidase-like"/>
    <property type="match status" value="1"/>
</dbReference>
<dbReference type="InterPro" id="IPR012338">
    <property type="entry name" value="Beta-lactam/transpept-like"/>
</dbReference>
<evidence type="ECO:0000313" key="5">
    <source>
        <dbReference type="EMBL" id="GHA22975.1"/>
    </source>
</evidence>
<dbReference type="InterPro" id="IPR001466">
    <property type="entry name" value="Beta-lactam-related"/>
</dbReference>
<dbReference type="Proteomes" id="UP000610456">
    <property type="component" value="Unassembled WGS sequence"/>
</dbReference>
<comment type="subcellular location">
    <subcellularLocation>
        <location evidence="1">Membrane</location>
    </subcellularLocation>
</comment>